<feature type="signal peptide" evidence="1">
    <location>
        <begin position="1"/>
        <end position="21"/>
    </location>
</feature>
<dbReference type="GeneID" id="103508707"/>
<dbReference type="KEGG" id="dci:103508707"/>
<feature type="chain" id="PRO_5018006807" evidence="1">
    <location>
        <begin position="22"/>
        <end position="242"/>
    </location>
</feature>
<keyword evidence="1" id="KW-0732">Signal</keyword>
<gene>
    <name evidence="3" type="primary">LOC103508707</name>
</gene>
<evidence type="ECO:0000313" key="3">
    <source>
        <dbReference type="RefSeq" id="XP_026679027.1"/>
    </source>
</evidence>
<protein>
    <submittedName>
        <fullName evidence="3">Uncharacterized protein LOC103508707</fullName>
    </submittedName>
</protein>
<evidence type="ECO:0000313" key="2">
    <source>
        <dbReference type="Proteomes" id="UP000079169"/>
    </source>
</evidence>
<keyword evidence="2" id="KW-1185">Reference proteome</keyword>
<dbReference type="AlphaFoldDB" id="A0A3Q0IRY2"/>
<dbReference type="PaxDb" id="121845-A0A3Q0IRY2"/>
<reference evidence="3" key="1">
    <citation type="submission" date="2025-08" db="UniProtKB">
        <authorList>
            <consortium name="RefSeq"/>
        </authorList>
    </citation>
    <scope>IDENTIFICATION</scope>
</reference>
<accession>A0A3Q0IRY2</accession>
<organism evidence="2 3">
    <name type="scientific">Diaphorina citri</name>
    <name type="common">Asian citrus psyllid</name>
    <dbReference type="NCBI Taxonomy" id="121845"/>
    <lineage>
        <taxon>Eukaryota</taxon>
        <taxon>Metazoa</taxon>
        <taxon>Ecdysozoa</taxon>
        <taxon>Arthropoda</taxon>
        <taxon>Hexapoda</taxon>
        <taxon>Insecta</taxon>
        <taxon>Pterygota</taxon>
        <taxon>Neoptera</taxon>
        <taxon>Paraneoptera</taxon>
        <taxon>Hemiptera</taxon>
        <taxon>Sternorrhyncha</taxon>
        <taxon>Psylloidea</taxon>
        <taxon>Psyllidae</taxon>
        <taxon>Diaphorininae</taxon>
        <taxon>Diaphorina</taxon>
    </lineage>
</organism>
<dbReference type="Proteomes" id="UP000079169">
    <property type="component" value="Unplaced"/>
</dbReference>
<name>A0A3Q0IRY2_DIACI</name>
<dbReference type="RefSeq" id="XP_026679027.1">
    <property type="nucleotide sequence ID" value="XM_026823226.1"/>
</dbReference>
<proteinExistence type="predicted"/>
<sequence>MPDMIRRLAILLSILAEFGRCKRTTTTQKMALRHMNENVNWSAENIEFQKIFDKIPDDVTFHREIITVLPTLKYQRGVNLTAYEINIRKEQAKLDKIINERQKDIDAREAKWKSIRDEMAAIRKNITWVRRTIQNTSVNQRAVRRKKQLVQELSALKTRYNITPEPRDTFDFAYNKARLGVVRLLKRHTRLVMNRTKFFYDFILRKNELSDELYDLRENMTQLDMLINEKIGKMKGKPESNP</sequence>
<evidence type="ECO:0000256" key="1">
    <source>
        <dbReference type="SAM" id="SignalP"/>
    </source>
</evidence>